<comment type="subcellular location">
    <subcellularLocation>
        <location evidence="1">Membrane</location>
        <topology evidence="1">Multi-pass membrane protein</topology>
    </subcellularLocation>
</comment>
<dbReference type="GO" id="GO:0032979">
    <property type="term" value="P:protein insertion into mitochondrial inner membrane from matrix"/>
    <property type="evidence" value="ECO:0007669"/>
    <property type="project" value="TreeGrafter"/>
</dbReference>
<keyword evidence="5 7" id="KW-0472">Membrane</keyword>
<evidence type="ECO:0000256" key="2">
    <source>
        <dbReference type="ARBA" id="ARBA00010583"/>
    </source>
</evidence>
<keyword evidence="3 7" id="KW-0812">Transmembrane</keyword>
<comment type="similarity">
    <text evidence="2">Belongs to the OXA1/ALB3/YidC (TC 2.A.9.2) family.</text>
</comment>
<feature type="compositionally biased region" description="Pro residues" evidence="6">
    <location>
        <begin position="42"/>
        <end position="52"/>
    </location>
</feature>
<name>A0AAD8TYQ2_LOLMU</name>
<dbReference type="PANTHER" id="PTHR12428">
    <property type="entry name" value="OXA1"/>
    <property type="match status" value="1"/>
</dbReference>
<comment type="caution">
    <text evidence="8">The sequence shown here is derived from an EMBL/GenBank/DDBJ whole genome shotgun (WGS) entry which is preliminary data.</text>
</comment>
<organism evidence="8 9">
    <name type="scientific">Lolium multiflorum</name>
    <name type="common">Italian ryegrass</name>
    <name type="synonym">Lolium perenne subsp. multiflorum</name>
    <dbReference type="NCBI Taxonomy" id="4521"/>
    <lineage>
        <taxon>Eukaryota</taxon>
        <taxon>Viridiplantae</taxon>
        <taxon>Streptophyta</taxon>
        <taxon>Embryophyta</taxon>
        <taxon>Tracheophyta</taxon>
        <taxon>Spermatophyta</taxon>
        <taxon>Magnoliopsida</taxon>
        <taxon>Liliopsida</taxon>
        <taxon>Poales</taxon>
        <taxon>Poaceae</taxon>
        <taxon>BOP clade</taxon>
        <taxon>Pooideae</taxon>
        <taxon>Poodae</taxon>
        <taxon>Poeae</taxon>
        <taxon>Poeae Chloroplast Group 2 (Poeae type)</taxon>
        <taxon>Loliodinae</taxon>
        <taxon>Loliinae</taxon>
        <taxon>Lolium</taxon>
    </lineage>
</organism>
<dbReference type="PANTHER" id="PTHR12428:SF68">
    <property type="match status" value="1"/>
</dbReference>
<feature type="region of interest" description="Disordered" evidence="6">
    <location>
        <begin position="368"/>
        <end position="410"/>
    </location>
</feature>
<evidence type="ECO:0000256" key="1">
    <source>
        <dbReference type="ARBA" id="ARBA00004141"/>
    </source>
</evidence>
<dbReference type="AlphaFoldDB" id="A0AAD8TYQ2"/>
<dbReference type="Proteomes" id="UP001231189">
    <property type="component" value="Unassembled WGS sequence"/>
</dbReference>
<feature type="transmembrane region" description="Helical" evidence="7">
    <location>
        <begin position="303"/>
        <end position="322"/>
    </location>
</feature>
<keyword evidence="4 7" id="KW-1133">Transmembrane helix</keyword>
<dbReference type="GO" id="GO:0005743">
    <property type="term" value="C:mitochondrial inner membrane"/>
    <property type="evidence" value="ECO:0007669"/>
    <property type="project" value="TreeGrafter"/>
</dbReference>
<protein>
    <submittedName>
        <fullName evidence="8">Uncharacterized protein</fullName>
    </submittedName>
</protein>
<evidence type="ECO:0000256" key="3">
    <source>
        <dbReference type="ARBA" id="ARBA00022692"/>
    </source>
</evidence>
<accession>A0AAD8TYQ2</accession>
<dbReference type="GO" id="GO:0032977">
    <property type="term" value="F:membrane insertase activity"/>
    <property type="evidence" value="ECO:0007669"/>
    <property type="project" value="InterPro"/>
</dbReference>
<feature type="region of interest" description="Disordered" evidence="6">
    <location>
        <begin position="30"/>
        <end position="54"/>
    </location>
</feature>
<feature type="transmembrane region" description="Helical" evidence="7">
    <location>
        <begin position="151"/>
        <end position="173"/>
    </location>
</feature>
<evidence type="ECO:0000256" key="4">
    <source>
        <dbReference type="ARBA" id="ARBA00022989"/>
    </source>
</evidence>
<feature type="transmembrane region" description="Helical" evidence="7">
    <location>
        <begin position="216"/>
        <end position="238"/>
    </location>
</feature>
<dbReference type="EMBL" id="JAUUTY010000001">
    <property type="protein sequence ID" value="KAK1695452.1"/>
    <property type="molecule type" value="Genomic_DNA"/>
</dbReference>
<evidence type="ECO:0000313" key="8">
    <source>
        <dbReference type="EMBL" id="KAK1695452.1"/>
    </source>
</evidence>
<feature type="transmembrane region" description="Helical" evidence="7">
    <location>
        <begin position="264"/>
        <end position="282"/>
    </location>
</feature>
<proteinExistence type="inferred from homology"/>
<evidence type="ECO:0000313" key="9">
    <source>
        <dbReference type="Proteomes" id="UP001231189"/>
    </source>
</evidence>
<evidence type="ECO:0000256" key="6">
    <source>
        <dbReference type="SAM" id="MobiDB-lite"/>
    </source>
</evidence>
<sequence length="410" mass="44114">MAFAATARRSLASGGLSDLLTRRLHPSLTHLLPSDSTRYPGKPSPLPPPPAPRSLHSALARCGCGTSQTLNFLPFGLHLLPGPPHRSFSSSSSRDPDFTDVLTDAAHAGAPAAAPASFPGEVAWAAEDSSTPVAAAQHLIDAVHSFTGFNWWISIALSTVLLRCVVSALWILYRKSSYVMMLRQELDHFGKLVDNAKDHASREETAKAGRHIIKKLGLLTILPPIATTYTFITLYTGISNMVEKVPSLNAGGAFWFTDLTTPDALCIFPMITSLFIMLRVELDCSAIRRCKECTRRKDRTKKVWRAISLLPMLWTTTLPQAISCSFVAWSAVGLVERRALSQPAVETFFLGAPLKPGLGCSSCAGLNGPTAKDSSSPVKEQEQPVPPKTGKSSAASAHRDDSDKKSTKGG</sequence>
<gene>
    <name evidence="8" type="ORF">QYE76_012149</name>
</gene>
<dbReference type="InterPro" id="IPR001708">
    <property type="entry name" value="YidC/ALB3/OXA1/COX18"/>
</dbReference>
<evidence type="ECO:0000256" key="5">
    <source>
        <dbReference type="ARBA" id="ARBA00023136"/>
    </source>
</evidence>
<evidence type="ECO:0000256" key="7">
    <source>
        <dbReference type="SAM" id="Phobius"/>
    </source>
</evidence>
<feature type="compositionally biased region" description="Basic and acidic residues" evidence="6">
    <location>
        <begin position="397"/>
        <end position="410"/>
    </location>
</feature>
<reference evidence="8" key="1">
    <citation type="submission" date="2023-07" db="EMBL/GenBank/DDBJ databases">
        <title>A chromosome-level genome assembly of Lolium multiflorum.</title>
        <authorList>
            <person name="Chen Y."/>
            <person name="Copetti D."/>
            <person name="Kolliker R."/>
            <person name="Studer B."/>
        </authorList>
    </citation>
    <scope>NUCLEOTIDE SEQUENCE</scope>
    <source>
        <strain evidence="8">02402/16</strain>
        <tissue evidence="8">Leaf</tissue>
    </source>
</reference>
<keyword evidence="9" id="KW-1185">Reference proteome</keyword>